<dbReference type="PANTHER" id="PTHR47964">
    <property type="entry name" value="ATP-DEPENDENT DNA HELICASE HOMOLOG RECG, CHLOROPLASTIC"/>
    <property type="match status" value="1"/>
</dbReference>
<dbReference type="InterPro" id="IPR037235">
    <property type="entry name" value="TRCF-like_C_D7"/>
</dbReference>
<evidence type="ECO:0000259" key="11">
    <source>
        <dbReference type="PROSITE" id="PS51194"/>
    </source>
</evidence>
<dbReference type="AlphaFoldDB" id="A0A1G7A8H4"/>
<dbReference type="PANTHER" id="PTHR47964:SF1">
    <property type="entry name" value="ATP-DEPENDENT DNA HELICASE HOMOLOG RECG, CHLOROPLASTIC"/>
    <property type="match status" value="1"/>
</dbReference>
<dbReference type="GO" id="GO:0003684">
    <property type="term" value="F:damaged DNA binding"/>
    <property type="evidence" value="ECO:0007669"/>
    <property type="project" value="InterPro"/>
</dbReference>
<keyword evidence="8 9" id="KW-0234">DNA repair</keyword>
<dbReference type="SMART" id="SM00982">
    <property type="entry name" value="TRCF"/>
    <property type="match status" value="1"/>
</dbReference>
<evidence type="ECO:0000259" key="10">
    <source>
        <dbReference type="PROSITE" id="PS51192"/>
    </source>
</evidence>
<evidence type="ECO:0000256" key="1">
    <source>
        <dbReference type="ARBA" id="ARBA00022490"/>
    </source>
</evidence>
<evidence type="ECO:0000256" key="4">
    <source>
        <dbReference type="ARBA" id="ARBA00022801"/>
    </source>
</evidence>
<dbReference type="GO" id="GO:0006355">
    <property type="term" value="P:regulation of DNA-templated transcription"/>
    <property type="evidence" value="ECO:0007669"/>
    <property type="project" value="UniProtKB-UniRule"/>
</dbReference>
<comment type="subcellular location">
    <subcellularLocation>
        <location evidence="9">Cytoplasm</location>
    </subcellularLocation>
</comment>
<dbReference type="NCBIfam" id="TIGR00580">
    <property type="entry name" value="mfd"/>
    <property type="match status" value="1"/>
</dbReference>
<dbReference type="Pfam" id="PF00270">
    <property type="entry name" value="DEAD"/>
    <property type="match status" value="1"/>
</dbReference>
<dbReference type="SMART" id="SM00490">
    <property type="entry name" value="HELICc"/>
    <property type="match status" value="1"/>
</dbReference>
<dbReference type="SMART" id="SM01058">
    <property type="entry name" value="CarD_TRCF"/>
    <property type="match status" value="1"/>
</dbReference>
<dbReference type="SUPFAM" id="SSF143517">
    <property type="entry name" value="TRCF domain-like"/>
    <property type="match status" value="1"/>
</dbReference>
<dbReference type="Gene3D" id="3.90.1150.50">
    <property type="entry name" value="Transcription-repair-coupling factor, D7 domain"/>
    <property type="match status" value="1"/>
</dbReference>
<dbReference type="GO" id="GO:0000716">
    <property type="term" value="P:transcription-coupled nucleotide-excision repair, DNA damage recognition"/>
    <property type="evidence" value="ECO:0007669"/>
    <property type="project" value="UniProtKB-UniRule"/>
</dbReference>
<dbReference type="Pfam" id="PF17757">
    <property type="entry name" value="UvrB_inter"/>
    <property type="match status" value="1"/>
</dbReference>
<evidence type="ECO:0000313" key="12">
    <source>
        <dbReference type="EMBL" id="SDE11122.1"/>
    </source>
</evidence>
<evidence type="ECO:0000256" key="9">
    <source>
        <dbReference type="HAMAP-Rule" id="MF_00969"/>
    </source>
</evidence>
<dbReference type="Pfam" id="PF03461">
    <property type="entry name" value="TRCF"/>
    <property type="match status" value="1"/>
</dbReference>
<sequence length="1154" mass="127457">MTRNTGSRITVSGAPEGFDARLVLQETERAKGPVIHVARDDKRMAAMRAAIEFYAPDMPVITFPAWDCLPYDRVSPAAEISAARMAVLAGLLHDMPERFVLLTTVNAATQRVPARELLRGAAFSAKVGNRIDEAGLRHFLVRMGFTQSPTVTEPGDYAIRGGIIDIFPPGQGGPVRLDMFGDVLDGARRFDPASQRTTDKLDSVELAPVSEVILDDDAITRFRQNYRIEFGAAGTDDPLYEAVTNGRKHAGMEHWLGFFQDGLETLFEYLPGAPVTLDDQAGPQREARWTLVRDAYETRRHAMSQMGRIDSIYKPAPPESLYLDEDGWQAATAGRRVLRFAPLPQATGPGVTDAGGRIGRNFSPERQQESISLFAALAKHVKDRMKTGPVVIASYSEGARERLSGLIEDEGLAETIHVRDWKGVGKRGLHLAVWPLEHGFETDDLTVISEQDVLGERLIRRARKKRRADNFLTETQSLSPGDLVVHVDHGVGRYHGLEVITAAGAAHECLALEYAENAKLYLPVENVELLSRYGHEEGLLDKLGGGAWQAKKAKLKERIRQAADRLIRIAAERALRSAPKLVPHDSIWEQFLARFPYDETEDQLQAIEDVLNDIESGHPMDRLICGDVGFGKTEVAIRAAFVAAMSGVQVAVIAPTTLLARQHFKNFEERFRGFPINVKPLSRFVSAKEASATREGLAKGTVDIVVGTHALLSKSVKFKELGLLIVDEEQHFGVTHKERLKALRTDVHVLTLTATPIPRTLQMSLTGVRDLSIIGTPPVDRLAIRTYVSEFDTVTVREALLRERYRGGQSFFVVPRVSDLPEIEEFLKTEVPEVSYVVAHGQMAAGELDDRMNAFYDGRYDVLLATTIVESGLDIPTANTMIVHRADMFGLAQLYQIRGRVGRSKTRAYAYLTTKPRAPLTAGAEKRLRVLGSLDSLGAGFTLASQDLDIRGAGNLLGEEQSGQMNEVGFELYQQMLEEQISKIKSGEVEGIQDEGQWAPQINLGVPVLIPEDYVPDLDVRLGLYRRLSELTTKVELEGFAAELIDRFGPLPKEVNTLLLVVRIKAMCLRAGISQLDGGPKGATIRFHNDKFASPEGLVEFIQDQKGQAKVKDNKIVVMRDWGKEADKIRGAFSIAKSLAEKVKDAKKAKAVAQ</sequence>
<dbReference type="STRING" id="521013.SAMN04488567_0859"/>
<keyword evidence="1 9" id="KW-0963">Cytoplasm</keyword>
<dbReference type="GO" id="GO:0005524">
    <property type="term" value="F:ATP binding"/>
    <property type="evidence" value="ECO:0007669"/>
    <property type="project" value="UniProtKB-UniRule"/>
</dbReference>
<reference evidence="13" key="1">
    <citation type="submission" date="2016-10" db="EMBL/GenBank/DDBJ databases">
        <authorList>
            <person name="Varghese N."/>
            <person name="Submissions S."/>
        </authorList>
    </citation>
    <scope>NUCLEOTIDE SEQUENCE [LARGE SCALE GENOMIC DNA]</scope>
    <source>
        <strain evidence="13">DSM 21424</strain>
    </source>
</reference>
<dbReference type="InterPro" id="IPR011545">
    <property type="entry name" value="DEAD/DEAH_box_helicase_dom"/>
</dbReference>
<keyword evidence="3 9" id="KW-0227">DNA damage</keyword>
<dbReference type="InterPro" id="IPR047112">
    <property type="entry name" value="RecG/Mfd"/>
</dbReference>
<dbReference type="InterPro" id="IPR048635">
    <property type="entry name" value="MFD_D3"/>
</dbReference>
<dbReference type="Pfam" id="PF02559">
    <property type="entry name" value="CarD_TRCF_RID"/>
    <property type="match status" value="1"/>
</dbReference>
<proteinExistence type="inferred from homology"/>
<dbReference type="Pfam" id="PF21132">
    <property type="entry name" value="MFD_D3"/>
    <property type="match status" value="1"/>
</dbReference>
<dbReference type="Proteomes" id="UP000198922">
    <property type="component" value="Unassembled WGS sequence"/>
</dbReference>
<evidence type="ECO:0000256" key="8">
    <source>
        <dbReference type="ARBA" id="ARBA00023204"/>
    </source>
</evidence>
<evidence type="ECO:0000313" key="13">
    <source>
        <dbReference type="Proteomes" id="UP000198922"/>
    </source>
</evidence>
<gene>
    <name evidence="9" type="primary">mfd</name>
    <name evidence="12" type="ORF">SAMN04488567_0859</name>
</gene>
<dbReference type="Gene3D" id="3.40.50.11140">
    <property type="match status" value="1"/>
</dbReference>
<dbReference type="HAMAP" id="MF_00969">
    <property type="entry name" value="TRCF"/>
    <property type="match status" value="1"/>
</dbReference>
<name>A0A1G7A8H4_9RHOB</name>
<comment type="function">
    <text evidence="9">Couples transcription and DNA repair by recognizing RNA polymerase (RNAP) stalled at DNA lesions. Mediates ATP-dependent release of RNAP and its truncated transcript from the DNA, and recruitment of nucleotide excision repair machinery to the damaged site.</text>
</comment>
<evidence type="ECO:0000256" key="3">
    <source>
        <dbReference type="ARBA" id="ARBA00022763"/>
    </source>
</evidence>
<dbReference type="Gene3D" id="3.40.50.300">
    <property type="entry name" value="P-loop containing nucleotide triphosphate hydrolases"/>
    <property type="match status" value="2"/>
</dbReference>
<dbReference type="CDD" id="cd17991">
    <property type="entry name" value="DEXHc_TRCF"/>
    <property type="match status" value="1"/>
</dbReference>
<dbReference type="OrthoDB" id="9804325at2"/>
<evidence type="ECO:0000256" key="7">
    <source>
        <dbReference type="ARBA" id="ARBA00023125"/>
    </source>
</evidence>
<keyword evidence="13" id="KW-1185">Reference proteome</keyword>
<organism evidence="12 13">
    <name type="scientific">Limimaricola pyoseonensis</name>
    <dbReference type="NCBI Taxonomy" id="521013"/>
    <lineage>
        <taxon>Bacteria</taxon>
        <taxon>Pseudomonadati</taxon>
        <taxon>Pseudomonadota</taxon>
        <taxon>Alphaproteobacteria</taxon>
        <taxon>Rhodobacterales</taxon>
        <taxon>Paracoccaceae</taxon>
        <taxon>Limimaricola</taxon>
    </lineage>
</organism>
<protein>
    <recommendedName>
        <fullName evidence="9">Transcription-repair-coupling factor</fullName>
        <shortName evidence="9">TRCF</shortName>
        <ecNumber evidence="9">3.6.4.-</ecNumber>
    </recommendedName>
</protein>
<dbReference type="Gene3D" id="3.30.2060.10">
    <property type="entry name" value="Penicillin-binding protein 1b domain"/>
    <property type="match status" value="1"/>
</dbReference>
<dbReference type="GO" id="GO:0016787">
    <property type="term" value="F:hydrolase activity"/>
    <property type="evidence" value="ECO:0007669"/>
    <property type="project" value="UniProtKB-KW"/>
</dbReference>
<comment type="similarity">
    <text evidence="9">In the C-terminal section; belongs to the helicase family. RecG subfamily.</text>
</comment>
<dbReference type="EMBL" id="FNAT01000001">
    <property type="protein sequence ID" value="SDE11122.1"/>
    <property type="molecule type" value="Genomic_DNA"/>
</dbReference>
<keyword evidence="7 9" id="KW-0238">DNA-binding</keyword>
<dbReference type="InterPro" id="IPR041471">
    <property type="entry name" value="UvrB_inter"/>
</dbReference>
<dbReference type="InterPro" id="IPR003711">
    <property type="entry name" value="CarD-like/TRCF_RID"/>
</dbReference>
<dbReference type="Gene3D" id="3.40.50.11180">
    <property type="match status" value="1"/>
</dbReference>
<keyword evidence="2 9" id="KW-0547">Nucleotide-binding</keyword>
<feature type="domain" description="Helicase ATP-binding" evidence="10">
    <location>
        <begin position="613"/>
        <end position="774"/>
    </location>
</feature>
<dbReference type="InterPro" id="IPR004576">
    <property type="entry name" value="Mfd"/>
</dbReference>
<dbReference type="Gene3D" id="2.40.10.170">
    <property type="match status" value="1"/>
</dbReference>
<keyword evidence="5" id="KW-0347">Helicase</keyword>
<dbReference type="PROSITE" id="PS51194">
    <property type="entry name" value="HELICASE_CTER"/>
    <property type="match status" value="1"/>
</dbReference>
<evidence type="ECO:0000256" key="2">
    <source>
        <dbReference type="ARBA" id="ARBA00022741"/>
    </source>
</evidence>
<dbReference type="RefSeq" id="WP_090109579.1">
    <property type="nucleotide sequence ID" value="NZ_FNAT01000001.1"/>
</dbReference>
<feature type="domain" description="Helicase C-terminal" evidence="11">
    <location>
        <begin position="795"/>
        <end position="949"/>
    </location>
</feature>
<dbReference type="GO" id="GO:0003678">
    <property type="term" value="F:DNA helicase activity"/>
    <property type="evidence" value="ECO:0007669"/>
    <property type="project" value="TreeGrafter"/>
</dbReference>
<dbReference type="InterPro" id="IPR014001">
    <property type="entry name" value="Helicase_ATP-bd"/>
</dbReference>
<evidence type="ECO:0000256" key="6">
    <source>
        <dbReference type="ARBA" id="ARBA00022840"/>
    </source>
</evidence>
<dbReference type="Pfam" id="PF00271">
    <property type="entry name" value="Helicase_C"/>
    <property type="match status" value="1"/>
</dbReference>
<dbReference type="PROSITE" id="PS51192">
    <property type="entry name" value="HELICASE_ATP_BIND_1"/>
    <property type="match status" value="1"/>
</dbReference>
<dbReference type="GO" id="GO:0005737">
    <property type="term" value="C:cytoplasm"/>
    <property type="evidence" value="ECO:0007669"/>
    <property type="project" value="UniProtKB-SubCell"/>
</dbReference>
<dbReference type="InterPro" id="IPR036101">
    <property type="entry name" value="CarD-like/TRCF_RID_sf"/>
</dbReference>
<dbReference type="SUPFAM" id="SSF52540">
    <property type="entry name" value="P-loop containing nucleoside triphosphate hydrolases"/>
    <property type="match status" value="4"/>
</dbReference>
<evidence type="ECO:0000256" key="5">
    <source>
        <dbReference type="ARBA" id="ARBA00022806"/>
    </source>
</evidence>
<keyword evidence="4 9" id="KW-0378">Hydrolase</keyword>
<dbReference type="InterPro" id="IPR005118">
    <property type="entry name" value="TRCF_C"/>
</dbReference>
<dbReference type="InterPro" id="IPR001650">
    <property type="entry name" value="Helicase_C-like"/>
</dbReference>
<dbReference type="InterPro" id="IPR027417">
    <property type="entry name" value="P-loop_NTPase"/>
</dbReference>
<dbReference type="SMART" id="SM00487">
    <property type="entry name" value="DEXDc"/>
    <property type="match status" value="1"/>
</dbReference>
<accession>A0A1G7A8H4</accession>
<dbReference type="SUPFAM" id="SSF141259">
    <property type="entry name" value="CarD-like"/>
    <property type="match status" value="1"/>
</dbReference>
<keyword evidence="6 9" id="KW-0067">ATP-binding</keyword>
<dbReference type="EC" id="3.6.4.-" evidence="9"/>
<comment type="similarity">
    <text evidence="9">In the N-terminal section; belongs to the UvrB family.</text>
</comment>